<protein>
    <submittedName>
        <fullName evidence="1">Uncharacterized protein</fullName>
    </submittedName>
</protein>
<proteinExistence type="predicted"/>
<name>A0A7S3G5J0_9EUKA</name>
<dbReference type="AlphaFoldDB" id="A0A7S3G5J0"/>
<dbReference type="EMBL" id="HBIB01019221">
    <property type="protein sequence ID" value="CAE0250327.1"/>
    <property type="molecule type" value="Transcribed_RNA"/>
</dbReference>
<evidence type="ECO:0000313" key="1">
    <source>
        <dbReference type="EMBL" id="CAE0250327.1"/>
    </source>
</evidence>
<accession>A0A7S3G5J0</accession>
<reference evidence="1" key="1">
    <citation type="submission" date="2021-01" db="EMBL/GenBank/DDBJ databases">
        <authorList>
            <person name="Corre E."/>
            <person name="Pelletier E."/>
            <person name="Niang G."/>
            <person name="Scheremetjew M."/>
            <person name="Finn R."/>
            <person name="Kale V."/>
            <person name="Holt S."/>
            <person name="Cochrane G."/>
            <person name="Meng A."/>
            <person name="Brown T."/>
            <person name="Cohen L."/>
        </authorList>
    </citation>
    <scope>NUCLEOTIDE SEQUENCE</scope>
    <source>
        <strain evidence="1">NIES-2562</strain>
    </source>
</reference>
<sequence length="225" mass="25796">MWKSPVAFLPGVAGLQALNMNLSAFAAYRLHGPILFSNYQTAFVEEQPEADKVAAGEDPTFYDMVIGDVDAAAQEYNRRFRKTAKSHRSTDCRSERDAKKHVVFHAMMKYMHDLIRREGSKYSANERIKVEGEMLLEGIRSVLECQAQRLEFPSLKKIVESPKQAMTRTLYSAISMVSAIISKKTRRTRTERGFDVIFEKAAVLAQNRRLSPFEKRAFQYMYPPQ</sequence>
<organism evidence="1">
    <name type="scientific">Palpitomonas bilix</name>
    <dbReference type="NCBI Taxonomy" id="652834"/>
    <lineage>
        <taxon>Eukaryota</taxon>
        <taxon>Eukaryota incertae sedis</taxon>
    </lineage>
</organism>
<gene>
    <name evidence="1" type="ORF">PBIL07802_LOCUS12528</name>
</gene>